<dbReference type="VEuPathDB" id="FungiDB:TAPDE_000199"/>
<evidence type="ECO:0000259" key="5">
    <source>
        <dbReference type="PROSITE" id="PS51011"/>
    </source>
</evidence>
<keyword evidence="2" id="KW-0804">Transcription</keyword>
<evidence type="ECO:0000256" key="1">
    <source>
        <dbReference type="ARBA" id="ARBA00023015"/>
    </source>
</evidence>
<evidence type="ECO:0000313" key="6">
    <source>
        <dbReference type="EMBL" id="CCG80666.1"/>
    </source>
</evidence>
<dbReference type="Gene3D" id="1.10.150.60">
    <property type="entry name" value="ARID DNA-binding domain"/>
    <property type="match status" value="1"/>
</dbReference>
<sequence>MTSRSNNPKSHERSISESQPSQDRAQKNRGVYESFLKTIVEFNKKHNTPIQEQPQIDGRPLNLYTLYGYVLKAGGSEAVDENAHWLHIATALGFPGQGHAVSDIHRRCLREYEKEWLAKRRASQPRLTQDLSDKTMVSSNDLASSASYSKELRVSYTPEHPTTESSNDDEIHGIAAAKNPYKPIRRTLDTFVGINPHTASMIGKDATKLRPYPTFQELGRLDIQGIARSIESYLPAEVGNALDILTVIAGDRRWGLPLIHCGDLLEVLVECLSDSLAYISCENTCSIVKYSELVFDALHSSSRYKESWLLSDTNFDHESAVQRIMSIMTILRNLAFTEINQEPIANTNQLLSTLSTGIIAFCTIERTAVIPDTLALDFAKDCVTLLSLIGGFVVLDDQEQFSVIFRFLLSFAPLSTPVTVYDVSALLALNPYLAPAIDATAKIFSRDEPNRRLCEDFLSIGSSVHTWSHSTNLMMLATAILPNDLTDGSIHTISKRLPLLQHSIIVAEFAADMTPVSGEIPARWTDETMTCCLRLMVLWKSMSRIMLPVSGMTETESTAMKRRIIAVINLLFSKTGSNAPVGARGSKRLWSELKTLIQFAEAEFAIF</sequence>
<dbReference type="PANTHER" id="PTHR22970">
    <property type="entry name" value="AT-RICH INTERACTIVE DOMAIN-CONTAINING PROTEIN 2"/>
    <property type="match status" value="1"/>
</dbReference>
<organism evidence="6 7">
    <name type="scientific">Taphrina deformans (strain PYCC 5710 / ATCC 11124 / CBS 356.35 / IMI 108563 / JCM 9778 / NBRC 8474)</name>
    <name type="common">Peach leaf curl fungus</name>
    <name type="synonym">Lalaria deformans</name>
    <dbReference type="NCBI Taxonomy" id="1097556"/>
    <lineage>
        <taxon>Eukaryota</taxon>
        <taxon>Fungi</taxon>
        <taxon>Dikarya</taxon>
        <taxon>Ascomycota</taxon>
        <taxon>Taphrinomycotina</taxon>
        <taxon>Taphrinomycetes</taxon>
        <taxon>Taphrinales</taxon>
        <taxon>Taphrinaceae</taxon>
        <taxon>Taphrina</taxon>
    </lineage>
</organism>
<dbReference type="Proteomes" id="UP000013776">
    <property type="component" value="Unassembled WGS sequence"/>
</dbReference>
<dbReference type="GO" id="GO:0003677">
    <property type="term" value="F:DNA binding"/>
    <property type="evidence" value="ECO:0007669"/>
    <property type="project" value="InterPro"/>
</dbReference>
<evidence type="ECO:0000256" key="3">
    <source>
        <dbReference type="ARBA" id="ARBA00023242"/>
    </source>
</evidence>
<dbReference type="CDD" id="cd16871">
    <property type="entry name" value="ARID_Swi1p-like"/>
    <property type="match status" value="1"/>
</dbReference>
<dbReference type="AlphaFoldDB" id="R4X6U3"/>
<protein>
    <recommendedName>
        <fullName evidence="5">ARID domain-containing protein</fullName>
    </recommendedName>
</protein>
<dbReference type="OrthoDB" id="1938591at2759"/>
<feature type="region of interest" description="Disordered" evidence="4">
    <location>
        <begin position="1"/>
        <end position="28"/>
    </location>
</feature>
<feature type="domain" description="ARID" evidence="5">
    <location>
        <begin position="29"/>
        <end position="117"/>
    </location>
</feature>
<proteinExistence type="predicted"/>
<dbReference type="SMART" id="SM01014">
    <property type="entry name" value="ARID"/>
    <property type="match status" value="1"/>
</dbReference>
<keyword evidence="1" id="KW-0805">Transcription regulation</keyword>
<dbReference type="PROSITE" id="PS51011">
    <property type="entry name" value="ARID"/>
    <property type="match status" value="1"/>
</dbReference>
<dbReference type="PANTHER" id="PTHR22970:SF14">
    <property type="entry name" value="AT-RICH INTERACTIVE DOMAIN-CONTAINING PROTEIN 2"/>
    <property type="match status" value="1"/>
</dbReference>
<name>R4X6U3_TAPDE</name>
<dbReference type="InterPro" id="IPR052406">
    <property type="entry name" value="Chromatin_Remodeling_Comp"/>
</dbReference>
<evidence type="ECO:0000256" key="2">
    <source>
        <dbReference type="ARBA" id="ARBA00023163"/>
    </source>
</evidence>
<dbReference type="STRING" id="1097556.R4X6U3"/>
<evidence type="ECO:0000313" key="7">
    <source>
        <dbReference type="Proteomes" id="UP000013776"/>
    </source>
</evidence>
<dbReference type="eggNOG" id="KOG2744">
    <property type="taxonomic scope" value="Eukaryota"/>
</dbReference>
<dbReference type="Pfam" id="PF01388">
    <property type="entry name" value="ARID"/>
    <property type="match status" value="1"/>
</dbReference>
<dbReference type="InterPro" id="IPR036431">
    <property type="entry name" value="ARID_dom_sf"/>
</dbReference>
<accession>R4X6U3</accession>
<gene>
    <name evidence="6" type="ORF">TAPDE_000199</name>
</gene>
<comment type="caution">
    <text evidence="6">The sequence shown here is derived from an EMBL/GenBank/DDBJ whole genome shotgun (WGS) entry which is preliminary data.</text>
</comment>
<reference evidence="6 7" key="1">
    <citation type="journal article" date="2013" name="MBio">
        <title>Genome sequencing of the plant pathogen Taphrina deformans, the causal agent of peach leaf curl.</title>
        <authorList>
            <person name="Cisse O.H."/>
            <person name="Almeida J.M.G.C.F."/>
            <person name="Fonseca A."/>
            <person name="Kumar A.A."/>
            <person name="Salojaervi J."/>
            <person name="Overmyer K."/>
            <person name="Hauser P.M."/>
            <person name="Pagni M."/>
        </authorList>
    </citation>
    <scope>NUCLEOTIDE SEQUENCE [LARGE SCALE GENOMIC DNA]</scope>
    <source>
        <strain evidence="7">PYCC 5710 / ATCC 11124 / CBS 356.35 / IMI 108563 / JCM 9778 / NBRC 8474</strain>
    </source>
</reference>
<dbReference type="EMBL" id="CAHR02000005">
    <property type="protein sequence ID" value="CCG80666.1"/>
    <property type="molecule type" value="Genomic_DNA"/>
</dbReference>
<dbReference type="SUPFAM" id="SSF46774">
    <property type="entry name" value="ARID-like"/>
    <property type="match status" value="1"/>
</dbReference>
<dbReference type="InterPro" id="IPR001606">
    <property type="entry name" value="ARID_dom"/>
</dbReference>
<keyword evidence="7" id="KW-1185">Reference proteome</keyword>
<dbReference type="SMART" id="SM00501">
    <property type="entry name" value="BRIGHT"/>
    <property type="match status" value="1"/>
</dbReference>
<keyword evidence="3" id="KW-0539">Nucleus</keyword>
<evidence type="ECO:0000256" key="4">
    <source>
        <dbReference type="SAM" id="MobiDB-lite"/>
    </source>
</evidence>